<comment type="caution">
    <text evidence="17">The sequence shown here is derived from an EMBL/GenBank/DDBJ whole genome shotgun (WGS) entry which is preliminary data.</text>
</comment>
<dbReference type="InterPro" id="IPR012675">
    <property type="entry name" value="Beta-grasp_dom_sf"/>
</dbReference>
<dbReference type="Gene3D" id="1.10.150.120">
    <property type="entry name" value="[2Fe-2S]-binding domain"/>
    <property type="match status" value="2"/>
</dbReference>
<dbReference type="InterPro" id="IPR002346">
    <property type="entry name" value="Mopterin_DH_FAD-bd"/>
</dbReference>
<dbReference type="Pfam" id="PF01315">
    <property type="entry name" value="Ald_Xan_dh_C"/>
    <property type="match status" value="2"/>
</dbReference>
<dbReference type="SMART" id="SM01008">
    <property type="entry name" value="Ald_Xan_dh_C"/>
    <property type="match status" value="2"/>
</dbReference>
<organism evidence="17">
    <name type="scientific">Heliothis virescens</name>
    <name type="common">Tobacco budworm moth</name>
    <dbReference type="NCBI Taxonomy" id="7102"/>
    <lineage>
        <taxon>Eukaryota</taxon>
        <taxon>Metazoa</taxon>
        <taxon>Ecdysozoa</taxon>
        <taxon>Arthropoda</taxon>
        <taxon>Hexapoda</taxon>
        <taxon>Insecta</taxon>
        <taxon>Pterygota</taxon>
        <taxon>Neoptera</taxon>
        <taxon>Endopterygota</taxon>
        <taxon>Lepidoptera</taxon>
        <taxon>Glossata</taxon>
        <taxon>Ditrysia</taxon>
        <taxon>Noctuoidea</taxon>
        <taxon>Noctuidae</taxon>
        <taxon>Heliothinae</taxon>
        <taxon>Heliothis</taxon>
    </lineage>
</organism>
<evidence type="ECO:0000256" key="2">
    <source>
        <dbReference type="ARBA" id="ARBA00001974"/>
    </source>
</evidence>
<dbReference type="InterPro" id="IPR000674">
    <property type="entry name" value="Ald_Oxase/Xan_DH_a/b"/>
</dbReference>
<dbReference type="GO" id="GO:0005777">
    <property type="term" value="C:peroxisome"/>
    <property type="evidence" value="ECO:0007669"/>
    <property type="project" value="UniProtKB-SubCell"/>
</dbReference>
<evidence type="ECO:0000256" key="1">
    <source>
        <dbReference type="ARBA" id="ARBA00001924"/>
    </source>
</evidence>
<evidence type="ECO:0000256" key="13">
    <source>
        <dbReference type="ARBA" id="ARBA00023014"/>
    </source>
</evidence>
<dbReference type="InterPro" id="IPR001041">
    <property type="entry name" value="2Fe-2S_ferredoxin-type"/>
</dbReference>
<dbReference type="PANTHER" id="PTHR11908">
    <property type="entry name" value="XANTHINE DEHYDROGENASE"/>
    <property type="match status" value="1"/>
</dbReference>
<evidence type="ECO:0000256" key="7">
    <source>
        <dbReference type="ARBA" id="ARBA00022630"/>
    </source>
</evidence>
<dbReference type="InterPro" id="IPR036884">
    <property type="entry name" value="2Fe-2S-bd_dom_sf"/>
</dbReference>
<keyword evidence="11" id="KW-0560">Oxidoreductase</keyword>
<evidence type="ECO:0000256" key="10">
    <source>
        <dbReference type="ARBA" id="ARBA00022827"/>
    </source>
</evidence>
<dbReference type="InterPro" id="IPR016169">
    <property type="entry name" value="FAD-bd_PCMH_sub2"/>
</dbReference>
<dbReference type="PROSITE" id="PS00197">
    <property type="entry name" value="2FE2S_FER_1"/>
    <property type="match status" value="2"/>
</dbReference>
<dbReference type="InterPro" id="IPR002888">
    <property type="entry name" value="2Fe-2S-bd"/>
</dbReference>
<dbReference type="SUPFAM" id="SSF56003">
    <property type="entry name" value="Molybdenum cofactor-binding domain"/>
    <property type="match status" value="2"/>
</dbReference>
<evidence type="ECO:0000256" key="4">
    <source>
        <dbReference type="ARBA" id="ARBA00006849"/>
    </source>
</evidence>
<evidence type="ECO:0000256" key="15">
    <source>
        <dbReference type="ARBA" id="ARBA00034078"/>
    </source>
</evidence>
<dbReference type="InterPro" id="IPR005107">
    <property type="entry name" value="CO_DH_flav_C"/>
</dbReference>
<dbReference type="Pfam" id="PF20256">
    <property type="entry name" value="MoCoBD_2"/>
    <property type="match status" value="2"/>
</dbReference>
<dbReference type="SMART" id="SM01092">
    <property type="entry name" value="CO_deh_flav_C"/>
    <property type="match status" value="2"/>
</dbReference>
<dbReference type="FunFam" id="3.30.465.10:FF:000013">
    <property type="entry name" value="Aldehyde oxidase"/>
    <property type="match status" value="2"/>
</dbReference>
<evidence type="ECO:0000256" key="6">
    <source>
        <dbReference type="ARBA" id="ARBA00022505"/>
    </source>
</evidence>
<keyword evidence="13" id="KW-0411">Iron-sulfur</keyword>
<evidence type="ECO:0000256" key="12">
    <source>
        <dbReference type="ARBA" id="ARBA00023004"/>
    </source>
</evidence>
<dbReference type="FunFam" id="3.30.365.10:FF:000001">
    <property type="entry name" value="Xanthine dehydrogenase oxidase"/>
    <property type="match status" value="2"/>
</dbReference>
<dbReference type="SUPFAM" id="SSF54665">
    <property type="entry name" value="CO dehydrogenase molybdoprotein N-domain-like"/>
    <property type="match status" value="2"/>
</dbReference>
<dbReference type="Pfam" id="PF03450">
    <property type="entry name" value="CO_deh_flav_C"/>
    <property type="match status" value="2"/>
</dbReference>
<dbReference type="Gene3D" id="3.30.365.10">
    <property type="entry name" value="Aldehyde oxidase/xanthine dehydrogenase, molybdopterin binding domain"/>
    <property type="match status" value="8"/>
</dbReference>
<dbReference type="FunFam" id="3.90.1170.50:FF:000003">
    <property type="entry name" value="Aldehyde oxidase"/>
    <property type="match status" value="2"/>
</dbReference>
<evidence type="ECO:0000259" key="16">
    <source>
        <dbReference type="PROSITE" id="PS51387"/>
    </source>
</evidence>
<dbReference type="PROSITE" id="PS51387">
    <property type="entry name" value="FAD_PCMH"/>
    <property type="match status" value="2"/>
</dbReference>
<dbReference type="GO" id="GO:0005506">
    <property type="term" value="F:iron ion binding"/>
    <property type="evidence" value="ECO:0007669"/>
    <property type="project" value="InterPro"/>
</dbReference>
<dbReference type="InterPro" id="IPR036856">
    <property type="entry name" value="Ald_Oxase/Xan_DH_a/b_sf"/>
</dbReference>
<keyword evidence="8" id="KW-0001">2Fe-2S</keyword>
<dbReference type="Pfam" id="PF01799">
    <property type="entry name" value="Fer2_2"/>
    <property type="match status" value="2"/>
</dbReference>
<dbReference type="SUPFAM" id="SSF54292">
    <property type="entry name" value="2Fe-2S ferredoxin-like"/>
    <property type="match status" value="2"/>
</dbReference>
<comment type="cofactor">
    <cofactor evidence="2">
        <name>FAD</name>
        <dbReference type="ChEBI" id="CHEBI:57692"/>
    </cofactor>
</comment>
<dbReference type="InterPro" id="IPR008274">
    <property type="entry name" value="AldOxase/xan_DH_MoCoBD1"/>
</dbReference>
<dbReference type="Pfam" id="PF02738">
    <property type="entry name" value="MoCoBD_1"/>
    <property type="match status" value="2"/>
</dbReference>
<dbReference type="Gene3D" id="3.10.20.30">
    <property type="match status" value="2"/>
</dbReference>
<evidence type="ECO:0000256" key="8">
    <source>
        <dbReference type="ARBA" id="ARBA00022714"/>
    </source>
</evidence>
<name>A0A2A4JU78_HELVI</name>
<keyword evidence="12" id="KW-0408">Iron</keyword>
<dbReference type="InterPro" id="IPR036683">
    <property type="entry name" value="CO_DH_flav_C_dom_sf"/>
</dbReference>
<evidence type="ECO:0000313" key="17">
    <source>
        <dbReference type="EMBL" id="PCG75033.1"/>
    </source>
</evidence>
<dbReference type="Gene3D" id="3.90.1170.50">
    <property type="entry name" value="Aldehyde oxidase/xanthine dehydrogenase, a/b hammerhead"/>
    <property type="match status" value="2"/>
</dbReference>
<dbReference type="FunFam" id="3.30.365.10:FF:000002">
    <property type="entry name" value="Xanthine dehydrogenase oxidase"/>
    <property type="match status" value="2"/>
</dbReference>
<evidence type="ECO:0000256" key="9">
    <source>
        <dbReference type="ARBA" id="ARBA00022723"/>
    </source>
</evidence>
<keyword evidence="10" id="KW-0274">FAD</keyword>
<feature type="domain" description="FAD-binding PCMH-type" evidence="16">
    <location>
        <begin position="1434"/>
        <end position="1614"/>
    </location>
</feature>
<dbReference type="GO" id="GO:0016491">
    <property type="term" value="F:oxidoreductase activity"/>
    <property type="evidence" value="ECO:0007669"/>
    <property type="project" value="UniProtKB-KW"/>
</dbReference>
<feature type="domain" description="FAD-binding PCMH-type" evidence="16">
    <location>
        <begin position="211"/>
        <end position="391"/>
    </location>
</feature>
<dbReference type="InterPro" id="IPR016208">
    <property type="entry name" value="Ald_Oxase/xanthine_DH-like"/>
</dbReference>
<dbReference type="STRING" id="7102.A0A2A4JU78"/>
<dbReference type="PANTHER" id="PTHR11908:SF132">
    <property type="entry name" value="ALDEHYDE OXIDASE 1-RELATED"/>
    <property type="match status" value="1"/>
</dbReference>
<keyword evidence="14" id="KW-0576">Peroxisome</keyword>
<dbReference type="Pfam" id="PF00111">
    <property type="entry name" value="Fer2"/>
    <property type="match status" value="1"/>
</dbReference>
<evidence type="ECO:0000256" key="14">
    <source>
        <dbReference type="ARBA" id="ARBA00023140"/>
    </source>
</evidence>
<dbReference type="InterPro" id="IPR016166">
    <property type="entry name" value="FAD-bd_PCMH"/>
</dbReference>
<keyword evidence="9" id="KW-0479">Metal-binding</keyword>
<proteinExistence type="inferred from homology"/>
<comment type="subunit">
    <text evidence="5">Homodimer.</text>
</comment>
<dbReference type="SUPFAM" id="SSF56176">
    <property type="entry name" value="FAD-binding/transporter-associated domain-like"/>
    <property type="match status" value="2"/>
</dbReference>
<reference evidence="17" key="1">
    <citation type="submission" date="2017-09" db="EMBL/GenBank/DDBJ databases">
        <title>Contemporary evolution of a Lepidopteran species, Heliothis virescens, in response to modern agricultural practices.</title>
        <authorList>
            <person name="Fritz M.L."/>
            <person name="Deyonke A.M."/>
            <person name="Papanicolaou A."/>
            <person name="Micinski S."/>
            <person name="Westbrook J."/>
            <person name="Gould F."/>
        </authorList>
    </citation>
    <scope>NUCLEOTIDE SEQUENCE [LARGE SCALE GENOMIC DNA]</scope>
    <source>
        <strain evidence="17">HvINT-</strain>
        <tissue evidence="17">Whole body</tissue>
    </source>
</reference>
<comment type="similarity">
    <text evidence="4">Belongs to the xanthine dehydrogenase family.</text>
</comment>
<dbReference type="SUPFAM" id="SSF47741">
    <property type="entry name" value="CO dehydrogenase ISP C-domain like"/>
    <property type="match status" value="2"/>
</dbReference>
<evidence type="ECO:0000256" key="11">
    <source>
        <dbReference type="ARBA" id="ARBA00023002"/>
    </source>
</evidence>
<dbReference type="GO" id="GO:0071949">
    <property type="term" value="F:FAD binding"/>
    <property type="evidence" value="ECO:0007669"/>
    <property type="project" value="InterPro"/>
</dbReference>
<dbReference type="Gene3D" id="3.30.390.50">
    <property type="entry name" value="CO dehydrogenase flavoprotein, C-terminal domain"/>
    <property type="match status" value="2"/>
</dbReference>
<evidence type="ECO:0000256" key="5">
    <source>
        <dbReference type="ARBA" id="ARBA00011738"/>
    </source>
</evidence>
<dbReference type="Gene3D" id="3.30.465.10">
    <property type="match status" value="2"/>
</dbReference>
<dbReference type="Pfam" id="PF00941">
    <property type="entry name" value="FAD_binding_5"/>
    <property type="match status" value="2"/>
</dbReference>
<dbReference type="EMBL" id="NWSH01000648">
    <property type="protein sequence ID" value="PCG75033.1"/>
    <property type="molecule type" value="Genomic_DNA"/>
</dbReference>
<dbReference type="SUPFAM" id="SSF55447">
    <property type="entry name" value="CO dehydrogenase flavoprotein C-terminal domain-like"/>
    <property type="match status" value="2"/>
</dbReference>
<dbReference type="InterPro" id="IPR046867">
    <property type="entry name" value="AldOxase/xan_DH_MoCoBD2"/>
</dbReference>
<comment type="cofactor">
    <cofactor evidence="15">
        <name>[2Fe-2S] cluster</name>
        <dbReference type="ChEBI" id="CHEBI:190135"/>
    </cofactor>
</comment>
<evidence type="ECO:0000256" key="3">
    <source>
        <dbReference type="ARBA" id="ARBA00004275"/>
    </source>
</evidence>
<dbReference type="InterPro" id="IPR006058">
    <property type="entry name" value="2Fe2S_fd_BS"/>
</dbReference>
<keyword evidence="6" id="KW-0500">Molybdenum</keyword>
<comment type="cofactor">
    <cofactor evidence="1">
        <name>Mo-molybdopterin</name>
        <dbReference type="ChEBI" id="CHEBI:71302"/>
    </cofactor>
</comment>
<accession>A0A2A4JU78</accession>
<dbReference type="InterPro" id="IPR037165">
    <property type="entry name" value="AldOxase/xan_DH_Mopterin-bd_sf"/>
</dbReference>
<dbReference type="InterPro" id="IPR036318">
    <property type="entry name" value="FAD-bd_PCMH-like_sf"/>
</dbReference>
<comment type="subcellular location">
    <subcellularLocation>
        <location evidence="3">Peroxisome</location>
    </subcellularLocation>
</comment>
<protein>
    <recommendedName>
        <fullName evidence="16">FAD-binding PCMH-type domain-containing protein</fullName>
    </recommendedName>
</protein>
<keyword evidence="7" id="KW-0285">Flavoprotein</keyword>
<dbReference type="InterPro" id="IPR036010">
    <property type="entry name" value="2Fe-2S_ferredoxin-like_sf"/>
</dbReference>
<dbReference type="GO" id="GO:0051537">
    <property type="term" value="F:2 iron, 2 sulfur cluster binding"/>
    <property type="evidence" value="ECO:0007669"/>
    <property type="project" value="UniProtKB-KW"/>
</dbReference>
<dbReference type="CDD" id="cd00207">
    <property type="entry name" value="fer2"/>
    <property type="match status" value="2"/>
</dbReference>
<gene>
    <name evidence="17" type="ORF">B5V51_12355</name>
</gene>
<sequence>MDRIKFKVNGVDCSVGGDVSSDVMLLDYLRCRLQLRGTKYMCREGGCGACIVTASKCPGAPYVAVNACLVPIGTCDGWDIKTIEGLGNRKIGYHPLQRTLAEHHGSQCGYCTTGWVMAMHGLLESKKNVTMLEVEKSFGSNVCRCTGYRPILEAFKRFAKDAPKEKRIMDIEDLQICRKSGKQCNKTCDDDDDWCVVEDEDVHDLKIKRIALKDGRIWFKPRVLQDVFNILLAEGFGSYMLVGGNTARGAVPIEEYPRVLIDVSTLLELKTVTYDQNLIVGAGMTLTEFLEVLKTASEQDYFGYLARIYAHVDLVAHIPVRNMGTIAGNLMIKHQNPSFPSDIFLLLTTVGAQLTIVDLNRTLHLVTMENFLKTNMSGKVILNVLLPPLSNEYKFFSYKLMPRAQSAHAIVNTGVLYKINANNVVERARIVYGGLSPKFIRALATETFLIGKALFTNDTLQAALRVLDGEMIVEPNPPDPSVAYRRYVAKALFYKGLLTICPKNIRNQRLSSGAGYLHGTRPVSDARQIFTTNPKMWPLNKPIAKVESLIQCAGEAKYTDDIPTLPDEVYGAFVLTTVALGTIVKIDATAALSYPGVIAFYTAKDIPGLNSFTPADSLLYTANEEVLCNGTVKYYHQPLGIIVAETQHAANRATSLVKVTYSNVKKPVIDVKEARKDATKNTLFTSVDATNTGTDVFKTFSGTTAMYGQYHFTMETLLCVAMPTEEGLEVHSATQWLDGTQVMISRALNIDENKIDCYVRRIGGAYGMKISRSIQSAVACSLIVHKLNHPCRFIQPLTTNFRAVGKRLPCVNDYEVSVNKSGQIQRLNTTYYEDNGYKINETLTALGADVYYNCYDNTRMNYKAFDTITDTPKNSWCRSPGTLEAIACMEFIVERISYELSLDPVAVRLANLDTAKYNEMTGMVEMLKTNAEYNTRRAAVNSFNTQNRWRKRGLRWSFARWSPVGAQRFDVNLSVFHGDGSVVITHAGVEMGQGINTKAVQVAAYFLKIPIEKIQIKANNTIIAPNGFITGGSLTHQSIIIALRRCCDQLNARLAPIRATLTNPTWEQVITAAFNADVDLQAHGFVNNADAQTYNVYGMALCEVEIDVLTGEHEVLRVDMLQDVGFSISPEVDVGQVEGSFIMGLGYWTCEKLVYAESGEILTNRTWDYHVPEARDIPQDFRVYFKKNSYSNDLILGSKATGEPAICSTVVVAFAIREAIVQARQECGIPTTQWFNIVGSDVSSDVMLLDYLRSRLQLRGTKYMCREGGCGSCMVTASKSLGAPHAAVNSCLVSIGSCDGWDIKTIEGLGNRKIGYHPIQKTLAEHNGSQCGYCTPGWVMAMHGLLETKKSVTMLEVEKSFGSNICRCTGYRPILEAFKRFAVDTPKDRRIMDIEDLQICRKSGRQCHKSICEDDEWCIVQNYNFNEVKVKRIELTDGKIWFKPVVLQDVFDILKTEGLNSYMLVGGNTAKGAVPISDYPRVLIDISSLQELKTVTYDQNLIVGTGMTLTEFMDVLKSASEKEFFGYLVKIYSHVDLVAHIPVRNVGTIAGNLMIKHQTISFPSDIFLLLTTIDAQLTIMDINGTSQIVTMEAFLKLDMTGKVIINVMMPPLSNEHKFFSYKLMPRAQSTHAIVNMGCLYKLDANNVVEKARIVFGGLSSNFVRAIATETFLIGKSLFTNESLQAALKVLDGEMIVDANPPEPSVEYRRFVAKALFYKGLLTLCPANIKNPRYASGSINLHESRPVSEAKQTFTSDPTIWPLNQPIAKVESLIQCAGEAQYTDDIPTMPNEVFGAFVLSTVAVGTIVKIDPSAALSYLGVIAFYTAKDIPGLNSFTPADIIYFSANEEVLCSGTVKYYHQPLGIVVADTQHTAIRAASLVNVTYSNVKQPVIDIKVAKTDATRITLVSSVDATSTGTDIYKTMSGSNTFYGQYPFTMETLLCVAKPTEEGIEVHAATQWLDATHVMISRALNMNENKIDCYVRRLGGGYGMKVSRSIQSAIACSLIVQKLNRPCRFIQPLTTNFRAIGKRLPNHNDYEVSVNKSGVIQSLNTVIYEDDGYKVSETLTALAADVYYNCYNNTNMNFKAYDTITDTPKNTWCRSPVTLETIAYMEYIMERISYELSLDPLAVRLANLDTTNYDEMTGMVETLKTNAEYATRRAAVASFNTQNRWKKRGLRWAFARWLCSGAKRFDINLSVFHGDGTVVLTHAGIEMGQGINTKAVQIAAYLLKIPVEKIQVKGNNTIIAPNTLVSGGSLTTQGVIIALKRCCEELNARLEPIRQTLTNPTWEQLITAAYNADVDLQAHGFTSMSDDQSYNVYGMALCEAEIDVLTGEHEILRVDMLQDVGLSISPEIDVGQVEGAFIMGLGYWTCEKLVFAETGEILTNRTWDYHVPEARDIPQDFRVYLKKNSYSNDLILSSKATGEPAMCSTVVVPFAIREAIVQARQESGIPTTQWYDQDGPSTTENICMAAKTNTEDFKFY</sequence>